<dbReference type="GO" id="GO:0016491">
    <property type="term" value="F:oxidoreductase activity"/>
    <property type="evidence" value="ECO:0007669"/>
    <property type="project" value="InterPro"/>
</dbReference>
<name>A0A4R6RLL8_9HYPH</name>
<feature type="domain" description="NADP-dependent oxidoreductase" evidence="1">
    <location>
        <begin position="20"/>
        <end position="309"/>
    </location>
</feature>
<dbReference type="InterPro" id="IPR020471">
    <property type="entry name" value="AKR"/>
</dbReference>
<accession>A0A4R6RLL8</accession>
<evidence type="ECO:0000259" key="1">
    <source>
        <dbReference type="Pfam" id="PF00248"/>
    </source>
</evidence>
<dbReference type="Proteomes" id="UP000294547">
    <property type="component" value="Unassembled WGS sequence"/>
</dbReference>
<proteinExistence type="predicted"/>
<dbReference type="SUPFAM" id="SSF51430">
    <property type="entry name" value="NAD(P)-linked oxidoreductase"/>
    <property type="match status" value="1"/>
</dbReference>
<dbReference type="GO" id="GO:0005829">
    <property type="term" value="C:cytosol"/>
    <property type="evidence" value="ECO:0007669"/>
    <property type="project" value="TreeGrafter"/>
</dbReference>
<dbReference type="CDD" id="cd19090">
    <property type="entry name" value="AKR_AKR15A-like"/>
    <property type="match status" value="1"/>
</dbReference>
<dbReference type="InterPro" id="IPR023210">
    <property type="entry name" value="NADP_OxRdtase_dom"/>
</dbReference>
<dbReference type="PANTHER" id="PTHR42686:SF1">
    <property type="entry name" value="GH17980P-RELATED"/>
    <property type="match status" value="1"/>
</dbReference>
<dbReference type="InterPro" id="IPR036812">
    <property type="entry name" value="NAD(P)_OxRdtase_dom_sf"/>
</dbReference>
<dbReference type="AlphaFoldDB" id="A0A4R6RLL8"/>
<gene>
    <name evidence="2" type="ORF">EDD54_1286</name>
</gene>
<reference evidence="2 3" key="1">
    <citation type="submission" date="2019-03" db="EMBL/GenBank/DDBJ databases">
        <title>Genomic Encyclopedia of Type Strains, Phase IV (KMG-IV): sequencing the most valuable type-strain genomes for metagenomic binning, comparative biology and taxonomic classification.</title>
        <authorList>
            <person name="Goeker M."/>
        </authorList>
    </citation>
    <scope>NUCLEOTIDE SEQUENCE [LARGE SCALE GENOMIC DNA]</scope>
    <source>
        <strain evidence="2 3">DSM 102969</strain>
    </source>
</reference>
<dbReference type="EMBL" id="SNXY01000006">
    <property type="protein sequence ID" value="TDP87392.1"/>
    <property type="molecule type" value="Genomic_DNA"/>
</dbReference>
<dbReference type="PANTHER" id="PTHR42686">
    <property type="entry name" value="GH17980P-RELATED"/>
    <property type="match status" value="1"/>
</dbReference>
<dbReference type="Pfam" id="PF00248">
    <property type="entry name" value="Aldo_ket_red"/>
    <property type="match status" value="1"/>
</dbReference>
<keyword evidence="3" id="KW-1185">Reference proteome</keyword>
<dbReference type="Gene3D" id="3.20.20.100">
    <property type="entry name" value="NADP-dependent oxidoreductase domain"/>
    <property type="match status" value="1"/>
</dbReference>
<sequence>MSGNDDARVSVGRTAVRVPRIGFGTSALGDMPNTYGYSVDEARAQATVEAILASDHPFLDTSRIYGAGRSEARIGAAIRAIGGLPAGAVISTKLDRDVETGRFDAAAARRSAEESLAALGLDKVHVLHLHDPEHARDLGEIAGPGGAVEELFRMKEEGLADAVGLAAGDVAVMMPMLRDFPFDAIITHNRHTVVNGNAEAMIELCVERGTSVFNAAPYAGGALAKGTAGFRRYVYQEATDAMLAPLRRVEEICARHGVPAGAVALQFSLRDPRVASTICGVSKPERVAQTLEWAAFPVPDAVWLELSAIERDSADPEATRAYDPG</sequence>
<comment type="caution">
    <text evidence="2">The sequence shown here is derived from an EMBL/GenBank/DDBJ whole genome shotgun (WGS) entry which is preliminary data.</text>
</comment>
<protein>
    <submittedName>
        <fullName evidence="2">D-threo-aldose 1-dehydrogenase</fullName>
    </submittedName>
</protein>
<evidence type="ECO:0000313" key="3">
    <source>
        <dbReference type="Proteomes" id="UP000294547"/>
    </source>
</evidence>
<evidence type="ECO:0000313" key="2">
    <source>
        <dbReference type="EMBL" id="TDP87392.1"/>
    </source>
</evidence>
<organism evidence="2 3">
    <name type="scientific">Oharaeibacter diazotrophicus</name>
    <dbReference type="NCBI Taxonomy" id="1920512"/>
    <lineage>
        <taxon>Bacteria</taxon>
        <taxon>Pseudomonadati</taxon>
        <taxon>Pseudomonadota</taxon>
        <taxon>Alphaproteobacteria</taxon>
        <taxon>Hyphomicrobiales</taxon>
        <taxon>Pleomorphomonadaceae</taxon>
        <taxon>Oharaeibacter</taxon>
    </lineage>
</organism>